<feature type="region of interest" description="Disordered" evidence="1">
    <location>
        <begin position="146"/>
        <end position="171"/>
    </location>
</feature>
<gene>
    <name evidence="2" type="ORF">FPOA_03806</name>
</gene>
<comment type="caution">
    <text evidence="2">The sequence shown here is derived from an EMBL/GenBank/DDBJ whole genome shotgun (WGS) entry which is preliminary data.</text>
</comment>
<organism evidence="2 3">
    <name type="scientific">Fusarium poae</name>
    <dbReference type="NCBI Taxonomy" id="36050"/>
    <lineage>
        <taxon>Eukaryota</taxon>
        <taxon>Fungi</taxon>
        <taxon>Dikarya</taxon>
        <taxon>Ascomycota</taxon>
        <taxon>Pezizomycotina</taxon>
        <taxon>Sordariomycetes</taxon>
        <taxon>Hypocreomycetidae</taxon>
        <taxon>Hypocreales</taxon>
        <taxon>Nectriaceae</taxon>
        <taxon>Fusarium</taxon>
    </lineage>
</organism>
<dbReference type="AlphaFoldDB" id="A0A1B8ARW6"/>
<evidence type="ECO:0000313" key="2">
    <source>
        <dbReference type="EMBL" id="OBS23253.1"/>
    </source>
</evidence>
<protein>
    <recommendedName>
        <fullName evidence="4">C2H2-type domain-containing protein</fullName>
    </recommendedName>
</protein>
<evidence type="ECO:0008006" key="4">
    <source>
        <dbReference type="Google" id="ProtNLM"/>
    </source>
</evidence>
<feature type="region of interest" description="Disordered" evidence="1">
    <location>
        <begin position="28"/>
        <end position="52"/>
    </location>
</feature>
<dbReference type="Proteomes" id="UP000091967">
    <property type="component" value="Unassembled WGS sequence"/>
</dbReference>
<dbReference type="Gene3D" id="3.30.160.60">
    <property type="entry name" value="Classic Zinc Finger"/>
    <property type="match status" value="1"/>
</dbReference>
<name>A0A1B8ARW6_FUSPO</name>
<evidence type="ECO:0000256" key="1">
    <source>
        <dbReference type="SAM" id="MobiDB-lite"/>
    </source>
</evidence>
<evidence type="ECO:0000313" key="3">
    <source>
        <dbReference type="Proteomes" id="UP000091967"/>
    </source>
</evidence>
<accession>A0A1B8ARW6</accession>
<reference evidence="2 3" key="1">
    <citation type="submission" date="2016-06" db="EMBL/GenBank/DDBJ databases">
        <title>Living apart together: crosstalk between the core and supernumerary genomes in a fungal plant pathogen.</title>
        <authorList>
            <person name="Vanheule A."/>
            <person name="Audenaert K."/>
            <person name="Warris S."/>
            <person name="Van De Geest H."/>
            <person name="Schijlen E."/>
            <person name="Hofte M."/>
            <person name="De Saeger S."/>
            <person name="Haesaert G."/>
            <person name="Waalwijk C."/>
            <person name="Van Der Lee T."/>
        </authorList>
    </citation>
    <scope>NUCLEOTIDE SEQUENCE [LARGE SCALE GENOMIC DNA]</scope>
    <source>
        <strain evidence="2 3">2516</strain>
    </source>
</reference>
<keyword evidence="3" id="KW-1185">Reference proteome</keyword>
<proteinExistence type="predicted"/>
<dbReference type="EMBL" id="LYXU01000002">
    <property type="protein sequence ID" value="OBS23253.1"/>
    <property type="molecule type" value="Genomic_DNA"/>
</dbReference>
<feature type="compositionally biased region" description="Low complexity" evidence="1">
    <location>
        <begin position="147"/>
        <end position="159"/>
    </location>
</feature>
<sequence length="242" mass="27397">MGLTPQEQISAQELHRWHETMRSTNGTEYMTTTSSHQSHQSRGHHVSNASGPPLHHQRNINNGMSDDLSARFLDNFYMVYDHPTNGMPFMRGQQDSLALVSTMNEWQDSLTFDPTVTAWQDHMAYNSTTGDWQDLPAFDPTMGTWQDSSTDTFRSSSVSANSGPSTRDDGTQESFICNDECCQGRAFSSRANLRRHQNERKGLRRVYACSFCHRVFSRSTACRLHQQNGVCFKSNGWVGATQ</sequence>